<gene>
    <name evidence="2" type="ORF">EYF80_050122</name>
</gene>
<dbReference type="AlphaFoldDB" id="A0A4Z2FEQ0"/>
<evidence type="ECO:0000313" key="2">
    <source>
        <dbReference type="EMBL" id="TNN39716.1"/>
    </source>
</evidence>
<dbReference type="EMBL" id="SRLO01001256">
    <property type="protein sequence ID" value="TNN39716.1"/>
    <property type="molecule type" value="Genomic_DNA"/>
</dbReference>
<name>A0A4Z2FEQ0_9TELE</name>
<comment type="caution">
    <text evidence="2">The sequence shown here is derived from an EMBL/GenBank/DDBJ whole genome shotgun (WGS) entry which is preliminary data.</text>
</comment>
<keyword evidence="3" id="KW-1185">Reference proteome</keyword>
<accession>A0A4Z2FEQ0</accession>
<sequence length="82" mass="8941">MSELDGSVELPDMWRSFGRIQTATAEPGTEFYIYFSYTCVKIQSQGISVHSSAEREPEINDSVSDDVAELFPSGVSPSSGSE</sequence>
<evidence type="ECO:0000313" key="3">
    <source>
        <dbReference type="Proteomes" id="UP000314294"/>
    </source>
</evidence>
<protein>
    <submittedName>
        <fullName evidence="2">Uncharacterized protein</fullName>
    </submittedName>
</protein>
<evidence type="ECO:0000256" key="1">
    <source>
        <dbReference type="SAM" id="MobiDB-lite"/>
    </source>
</evidence>
<feature type="region of interest" description="Disordered" evidence="1">
    <location>
        <begin position="52"/>
        <end position="82"/>
    </location>
</feature>
<dbReference type="Proteomes" id="UP000314294">
    <property type="component" value="Unassembled WGS sequence"/>
</dbReference>
<proteinExistence type="predicted"/>
<reference evidence="2 3" key="1">
    <citation type="submission" date="2019-03" db="EMBL/GenBank/DDBJ databases">
        <title>First draft genome of Liparis tanakae, snailfish: a comprehensive survey of snailfish specific genes.</title>
        <authorList>
            <person name="Kim W."/>
            <person name="Song I."/>
            <person name="Jeong J.-H."/>
            <person name="Kim D."/>
            <person name="Kim S."/>
            <person name="Ryu S."/>
            <person name="Song J.Y."/>
            <person name="Lee S.K."/>
        </authorList>
    </citation>
    <scope>NUCLEOTIDE SEQUENCE [LARGE SCALE GENOMIC DNA]</scope>
    <source>
        <tissue evidence="2">Muscle</tissue>
    </source>
</reference>
<organism evidence="2 3">
    <name type="scientific">Liparis tanakae</name>
    <name type="common">Tanaka's snailfish</name>
    <dbReference type="NCBI Taxonomy" id="230148"/>
    <lineage>
        <taxon>Eukaryota</taxon>
        <taxon>Metazoa</taxon>
        <taxon>Chordata</taxon>
        <taxon>Craniata</taxon>
        <taxon>Vertebrata</taxon>
        <taxon>Euteleostomi</taxon>
        <taxon>Actinopterygii</taxon>
        <taxon>Neopterygii</taxon>
        <taxon>Teleostei</taxon>
        <taxon>Neoteleostei</taxon>
        <taxon>Acanthomorphata</taxon>
        <taxon>Eupercaria</taxon>
        <taxon>Perciformes</taxon>
        <taxon>Cottioidei</taxon>
        <taxon>Cottales</taxon>
        <taxon>Liparidae</taxon>
        <taxon>Liparis</taxon>
    </lineage>
</organism>